<dbReference type="InterPro" id="IPR035906">
    <property type="entry name" value="MetI-like_sf"/>
</dbReference>
<dbReference type="InterPro" id="IPR051204">
    <property type="entry name" value="ABC_transp_perm/SBD"/>
</dbReference>
<keyword evidence="5" id="KW-0472">Membrane</keyword>
<keyword evidence="2 6" id="KW-0813">Transport</keyword>
<dbReference type="GO" id="GO:0005886">
    <property type="term" value="C:plasma membrane"/>
    <property type="evidence" value="ECO:0007669"/>
    <property type="project" value="UniProtKB-SubCell"/>
</dbReference>
<dbReference type="Gene3D" id="1.10.3720.10">
    <property type="entry name" value="MetI-like"/>
    <property type="match status" value="1"/>
</dbReference>
<dbReference type="CDD" id="cd06261">
    <property type="entry name" value="TM_PBP2"/>
    <property type="match status" value="1"/>
</dbReference>
<sequence length="216" mass="23023">MRLVLSWTEFLAAKGSSILSATGKHLLLSLGSVLLGTIIAVPLGILLARHQRVAAVMLGISSTIQTIPSLAFFGFVLPFLGIGIVPAMTVLFLYSILPILRNTYTGIREVNPAYLEAGIGMGMNRRQLLTWIQFPLAFPVIMSGIRVSTVYIISWATLSALIGAGGLGDPILAGIHTYDAKLIMAGALPAALLALLASWSLGFVERAVTPRGLRQR</sequence>
<dbReference type="GO" id="GO:0055085">
    <property type="term" value="P:transmembrane transport"/>
    <property type="evidence" value="ECO:0007669"/>
    <property type="project" value="InterPro"/>
</dbReference>
<feature type="domain" description="ABC transmembrane type-1" evidence="7">
    <location>
        <begin position="22"/>
        <end position="205"/>
    </location>
</feature>
<organism evidence="8">
    <name type="scientific">Moorella thermoacetica (strain ATCC 39073 / JCM 9320)</name>
    <dbReference type="NCBI Taxonomy" id="264732"/>
    <lineage>
        <taxon>Bacteria</taxon>
        <taxon>Bacillati</taxon>
        <taxon>Bacillota</taxon>
        <taxon>Clostridia</taxon>
        <taxon>Neomoorellales</taxon>
        <taxon>Neomoorellaceae</taxon>
        <taxon>Neomoorella</taxon>
    </lineage>
</organism>
<dbReference type="Pfam" id="PF00528">
    <property type="entry name" value="BPD_transp_1"/>
    <property type="match status" value="1"/>
</dbReference>
<dbReference type="eggNOG" id="COG1174">
    <property type="taxonomic scope" value="Bacteria"/>
</dbReference>
<dbReference type="PROSITE" id="PS50928">
    <property type="entry name" value="ABC_TM1"/>
    <property type="match status" value="1"/>
</dbReference>
<name>Q2RHV0_MOOTA</name>
<keyword evidence="4" id="KW-1133">Transmembrane helix</keyword>
<dbReference type="AlphaFoldDB" id="Q2RHV0"/>
<evidence type="ECO:0000259" key="7">
    <source>
        <dbReference type="PROSITE" id="PS50928"/>
    </source>
</evidence>
<evidence type="ECO:0000256" key="6">
    <source>
        <dbReference type="RuleBase" id="RU363032"/>
    </source>
</evidence>
<dbReference type="SUPFAM" id="SSF161098">
    <property type="entry name" value="MetI-like"/>
    <property type="match status" value="1"/>
</dbReference>
<evidence type="ECO:0000256" key="1">
    <source>
        <dbReference type="ARBA" id="ARBA00004141"/>
    </source>
</evidence>
<dbReference type="PANTHER" id="PTHR30177:SF28">
    <property type="entry name" value="CHOLINE TRANSPORT SYSTEM PERMEASE PROTEIN OPUBB"/>
    <property type="match status" value="1"/>
</dbReference>
<keyword evidence="3" id="KW-0812">Transmembrane</keyword>
<dbReference type="EMBL" id="CP000232">
    <property type="protein sequence ID" value="ABC19989.1"/>
    <property type="molecule type" value="Genomic_DNA"/>
</dbReference>
<reference evidence="8" key="1">
    <citation type="submission" date="2005-12" db="EMBL/GenBank/DDBJ databases">
        <title>Complete sequence of Moorella thermoacetica ATCC 39073.</title>
        <authorList>
            <consortium name="US DOE Joint Genome Institute"/>
            <person name="Copeland A."/>
            <person name="Lucas S."/>
            <person name="Lapidus A."/>
            <person name="Barry K."/>
            <person name="Detter J.C."/>
            <person name="Glavina T."/>
            <person name="Hammon N."/>
            <person name="Israni S."/>
            <person name="Pitluck S."/>
            <person name="Chertkov O."/>
            <person name="Saunders E.H."/>
            <person name="Brettin T."/>
            <person name="Bruce D."/>
            <person name="Han C."/>
            <person name="Tapia R."/>
            <person name="Gilna P."/>
            <person name="Schmutz J."/>
            <person name="Larimer F."/>
            <person name="Land M."/>
            <person name="Kyrpides N."/>
            <person name="Anderson I."/>
            <person name="Richardson P."/>
            <person name="Ragsdale S."/>
        </authorList>
    </citation>
    <scope>NUCLEOTIDE SEQUENCE</scope>
    <source>
        <strain evidence="8">ATCC 39073</strain>
    </source>
</reference>
<evidence type="ECO:0000256" key="3">
    <source>
        <dbReference type="ARBA" id="ARBA00022692"/>
    </source>
</evidence>
<dbReference type="PATRIC" id="fig|264732.11.peg.1828"/>
<dbReference type="OrthoDB" id="9801163at2"/>
<proteinExistence type="inferred from homology"/>
<dbReference type="HOGENOM" id="CLU_046113_7_2_9"/>
<comment type="similarity">
    <text evidence="6">Belongs to the binding-protein-dependent transport system permease family.</text>
</comment>
<evidence type="ECO:0000256" key="5">
    <source>
        <dbReference type="ARBA" id="ARBA00023136"/>
    </source>
</evidence>
<comment type="subcellular location">
    <subcellularLocation>
        <location evidence="6">Cell membrane</location>
        <topology evidence="6">Multi-pass membrane protein</topology>
    </subcellularLocation>
    <subcellularLocation>
        <location evidence="1">Membrane</location>
        <topology evidence="1">Multi-pass membrane protein</topology>
    </subcellularLocation>
</comment>
<dbReference type="PANTHER" id="PTHR30177">
    <property type="entry name" value="GLYCINE BETAINE/L-PROLINE TRANSPORT SYSTEM PERMEASE PROTEIN PROW"/>
    <property type="match status" value="1"/>
</dbReference>
<gene>
    <name evidence="8" type="ordered locus">Moth_1687</name>
</gene>
<dbReference type="GO" id="GO:0031460">
    <property type="term" value="P:glycine betaine transport"/>
    <property type="evidence" value="ECO:0007669"/>
    <property type="project" value="TreeGrafter"/>
</dbReference>
<dbReference type="InterPro" id="IPR000515">
    <property type="entry name" value="MetI-like"/>
</dbReference>
<accession>Q2RHV0</accession>
<evidence type="ECO:0000313" key="8">
    <source>
        <dbReference type="EMBL" id="ABC19989.1"/>
    </source>
</evidence>
<dbReference type="KEGG" id="mta:Moth_1687"/>
<dbReference type="STRING" id="264732.Moth_1687"/>
<evidence type="ECO:0000256" key="2">
    <source>
        <dbReference type="ARBA" id="ARBA00022448"/>
    </source>
</evidence>
<protein>
    <submittedName>
        <fullName evidence="8">Binding-protein-dependent transport systems inner membrane component</fullName>
    </submittedName>
</protein>
<dbReference type="FunFam" id="1.10.3720.10:FF:000001">
    <property type="entry name" value="Glycine betaine ABC transporter, permease"/>
    <property type="match status" value="1"/>
</dbReference>
<dbReference type="EnsemblBacteria" id="ABC19989">
    <property type="protein sequence ID" value="ABC19989"/>
    <property type="gene ID" value="Moth_1687"/>
</dbReference>
<evidence type="ECO:0000256" key="4">
    <source>
        <dbReference type="ARBA" id="ARBA00022989"/>
    </source>
</evidence>